<name>A0ABQ2JSB1_9SPHN</name>
<keyword evidence="1" id="KW-0805">Transcription regulation</keyword>
<sequence>MELAHSSRFEPSWSSLAEASDFWPLGAHVTLRQAVVSQLRARIVSGVLAPGTLLPETALAQQLKVSATPIREAMATLASEGLVEIEAHRLKRVAPLDMIVTRDLLRVQAELWRLGYQWGMPRICPEQVSLLDEAITRYRAALASGEHMAAIFAGLDFHTVFIMASDNRELLRSTLDRRGLIARFIFLHGIQMVSSIGLSQHEAILAAFKADDHAGVLACLDRMSARLLTLCDRNEQSATFISEV</sequence>
<comment type="caution">
    <text evidence="5">The sequence shown here is derived from an EMBL/GenBank/DDBJ whole genome shotgun (WGS) entry which is preliminary data.</text>
</comment>
<gene>
    <name evidence="5" type="ORF">GCM10011349_24950</name>
</gene>
<dbReference type="InterPro" id="IPR036390">
    <property type="entry name" value="WH_DNA-bd_sf"/>
</dbReference>
<keyword evidence="2" id="KW-0238">DNA-binding</keyword>
<organism evidence="5 6">
    <name type="scientific">Novosphingobium indicum</name>
    <dbReference type="NCBI Taxonomy" id="462949"/>
    <lineage>
        <taxon>Bacteria</taxon>
        <taxon>Pseudomonadati</taxon>
        <taxon>Pseudomonadota</taxon>
        <taxon>Alphaproteobacteria</taxon>
        <taxon>Sphingomonadales</taxon>
        <taxon>Sphingomonadaceae</taxon>
        <taxon>Novosphingobium</taxon>
    </lineage>
</organism>
<keyword evidence="6" id="KW-1185">Reference proteome</keyword>
<evidence type="ECO:0000256" key="3">
    <source>
        <dbReference type="ARBA" id="ARBA00023163"/>
    </source>
</evidence>
<keyword evidence="3" id="KW-0804">Transcription</keyword>
<dbReference type="SMART" id="SM00345">
    <property type="entry name" value="HTH_GNTR"/>
    <property type="match status" value="1"/>
</dbReference>
<dbReference type="CDD" id="cd07377">
    <property type="entry name" value="WHTH_GntR"/>
    <property type="match status" value="1"/>
</dbReference>
<dbReference type="Gene3D" id="1.20.120.530">
    <property type="entry name" value="GntR ligand-binding domain-like"/>
    <property type="match status" value="1"/>
</dbReference>
<dbReference type="InterPro" id="IPR011711">
    <property type="entry name" value="GntR_C"/>
</dbReference>
<protein>
    <submittedName>
        <fullName evidence="5">Transcriptional regulator, GntR family protein</fullName>
    </submittedName>
</protein>
<dbReference type="SUPFAM" id="SSF48008">
    <property type="entry name" value="GntR ligand-binding domain-like"/>
    <property type="match status" value="1"/>
</dbReference>
<dbReference type="InterPro" id="IPR036388">
    <property type="entry name" value="WH-like_DNA-bd_sf"/>
</dbReference>
<dbReference type="RefSeq" id="WP_188820026.1">
    <property type="nucleotide sequence ID" value="NZ_BMLK01000011.1"/>
</dbReference>
<accession>A0ABQ2JSB1</accession>
<dbReference type="InterPro" id="IPR000524">
    <property type="entry name" value="Tscrpt_reg_HTH_GntR"/>
</dbReference>
<evidence type="ECO:0000256" key="2">
    <source>
        <dbReference type="ARBA" id="ARBA00023125"/>
    </source>
</evidence>
<feature type="domain" description="HTH gntR-type" evidence="4">
    <location>
        <begin position="29"/>
        <end position="96"/>
    </location>
</feature>
<dbReference type="PROSITE" id="PS50949">
    <property type="entry name" value="HTH_GNTR"/>
    <property type="match status" value="1"/>
</dbReference>
<dbReference type="EMBL" id="BMLK01000011">
    <property type="protein sequence ID" value="GGN51948.1"/>
    <property type="molecule type" value="Genomic_DNA"/>
</dbReference>
<dbReference type="Pfam" id="PF07729">
    <property type="entry name" value="FCD"/>
    <property type="match status" value="1"/>
</dbReference>
<dbReference type="Proteomes" id="UP000605099">
    <property type="component" value="Unassembled WGS sequence"/>
</dbReference>
<proteinExistence type="predicted"/>
<dbReference type="InterPro" id="IPR008920">
    <property type="entry name" value="TF_FadR/GntR_C"/>
</dbReference>
<dbReference type="Pfam" id="PF00392">
    <property type="entry name" value="GntR"/>
    <property type="match status" value="1"/>
</dbReference>
<evidence type="ECO:0000256" key="1">
    <source>
        <dbReference type="ARBA" id="ARBA00023015"/>
    </source>
</evidence>
<evidence type="ECO:0000313" key="5">
    <source>
        <dbReference type="EMBL" id="GGN51948.1"/>
    </source>
</evidence>
<dbReference type="PANTHER" id="PTHR43537:SF24">
    <property type="entry name" value="GLUCONATE OPERON TRANSCRIPTIONAL REPRESSOR"/>
    <property type="match status" value="1"/>
</dbReference>
<dbReference type="SUPFAM" id="SSF46785">
    <property type="entry name" value="Winged helix' DNA-binding domain"/>
    <property type="match status" value="1"/>
</dbReference>
<dbReference type="Gene3D" id="1.10.10.10">
    <property type="entry name" value="Winged helix-like DNA-binding domain superfamily/Winged helix DNA-binding domain"/>
    <property type="match status" value="1"/>
</dbReference>
<reference evidence="6" key="1">
    <citation type="journal article" date="2019" name="Int. J. Syst. Evol. Microbiol.">
        <title>The Global Catalogue of Microorganisms (GCM) 10K type strain sequencing project: providing services to taxonomists for standard genome sequencing and annotation.</title>
        <authorList>
            <consortium name="The Broad Institute Genomics Platform"/>
            <consortium name="The Broad Institute Genome Sequencing Center for Infectious Disease"/>
            <person name="Wu L."/>
            <person name="Ma J."/>
        </authorList>
    </citation>
    <scope>NUCLEOTIDE SEQUENCE [LARGE SCALE GENOMIC DNA]</scope>
    <source>
        <strain evidence="6">CGMCC 1.6784</strain>
    </source>
</reference>
<dbReference type="PANTHER" id="PTHR43537">
    <property type="entry name" value="TRANSCRIPTIONAL REGULATOR, GNTR FAMILY"/>
    <property type="match status" value="1"/>
</dbReference>
<evidence type="ECO:0000313" key="6">
    <source>
        <dbReference type="Proteomes" id="UP000605099"/>
    </source>
</evidence>
<evidence type="ECO:0000259" key="4">
    <source>
        <dbReference type="PROSITE" id="PS50949"/>
    </source>
</evidence>